<evidence type="ECO:0000256" key="1">
    <source>
        <dbReference type="ARBA" id="ARBA00002061"/>
    </source>
</evidence>
<accession>A0A4Q9G8N2</accession>
<keyword evidence="6" id="KW-0813">Transport</keyword>
<evidence type="ECO:0000256" key="4">
    <source>
        <dbReference type="ARBA" id="ARBA00011718"/>
    </source>
</evidence>
<dbReference type="GO" id="GO:0015031">
    <property type="term" value="P:protein transport"/>
    <property type="evidence" value="ECO:0007669"/>
    <property type="project" value="UniProtKB-KW"/>
</dbReference>
<keyword evidence="10 13" id="KW-1133">Transmembrane helix</keyword>
<comment type="function">
    <text evidence="1">The SecYEG-SecDF-YajC-YidC holo-translocon (HTL) protein secretase/insertase is a supercomplex required for protein secretion, insertion of proteins into membranes, and assembly of membrane protein complexes. While the SecYEG complex is essential for assembly of a number of proteins and complexes, the SecDF-YajC-YidC subcomplex facilitates these functions.</text>
</comment>
<evidence type="ECO:0000256" key="13">
    <source>
        <dbReference type="SAM" id="Phobius"/>
    </source>
</evidence>
<keyword evidence="8 13" id="KW-0812">Transmembrane</keyword>
<sequence length="111" mass="11892">MFVTPAYAQATAAAPGAGAAFAQFIPLILIFAIMYFLMIRPQQKRAKQHREMVAALKKGDQIVTQGGIIGKVASVRDDELEVEIANGVRVRVVRGTVAQVVSRTEPVAANA</sequence>
<keyword evidence="9" id="KW-0653">Protein transport</keyword>
<evidence type="ECO:0000256" key="3">
    <source>
        <dbReference type="ARBA" id="ARBA00006742"/>
    </source>
</evidence>
<evidence type="ECO:0000256" key="5">
    <source>
        <dbReference type="ARBA" id="ARBA00014962"/>
    </source>
</evidence>
<evidence type="ECO:0000256" key="10">
    <source>
        <dbReference type="ARBA" id="ARBA00022989"/>
    </source>
</evidence>
<dbReference type="OrthoDB" id="9811406at2"/>
<dbReference type="RefSeq" id="WP_130990315.1">
    <property type="nucleotide sequence ID" value="NZ_SISK01000003.1"/>
</dbReference>
<dbReference type="PANTHER" id="PTHR33909">
    <property type="entry name" value="SEC TRANSLOCON ACCESSORY COMPLEX SUBUNIT YAJC"/>
    <property type="match status" value="1"/>
</dbReference>
<keyword evidence="7" id="KW-1003">Cell membrane</keyword>
<comment type="subcellular location">
    <subcellularLocation>
        <location evidence="2">Cell membrane</location>
        <topology evidence="2">Single-pass membrane protein</topology>
    </subcellularLocation>
</comment>
<evidence type="ECO:0000256" key="2">
    <source>
        <dbReference type="ARBA" id="ARBA00004162"/>
    </source>
</evidence>
<comment type="caution">
    <text evidence="14">The sequence shown here is derived from an EMBL/GenBank/DDBJ whole genome shotgun (WGS) entry which is preliminary data.</text>
</comment>
<name>A0A4Q9G8N2_9RHOB</name>
<evidence type="ECO:0000256" key="6">
    <source>
        <dbReference type="ARBA" id="ARBA00022448"/>
    </source>
</evidence>
<evidence type="ECO:0000256" key="8">
    <source>
        <dbReference type="ARBA" id="ARBA00022692"/>
    </source>
</evidence>
<evidence type="ECO:0000256" key="9">
    <source>
        <dbReference type="ARBA" id="ARBA00022927"/>
    </source>
</evidence>
<dbReference type="AlphaFoldDB" id="A0A4Q9G8N2"/>
<comment type="subunit">
    <text evidence="4">Part of the SecDF-YidC-YajC translocase complex. The SecDF-YidC-YajC translocase forms a supercomplex with SecYEG, called the holo-translocon (HTL).</text>
</comment>
<gene>
    <name evidence="14" type="primary">yajC</name>
    <name evidence="14" type="ORF">EYE42_05475</name>
</gene>
<evidence type="ECO:0000313" key="15">
    <source>
        <dbReference type="Proteomes" id="UP000293520"/>
    </source>
</evidence>
<feature type="transmembrane region" description="Helical" evidence="13">
    <location>
        <begin position="20"/>
        <end position="39"/>
    </location>
</feature>
<proteinExistence type="inferred from homology"/>
<dbReference type="InterPro" id="IPR003849">
    <property type="entry name" value="Preprotein_translocase_YajC"/>
</dbReference>
<comment type="similarity">
    <text evidence="3">Belongs to the YajC family.</text>
</comment>
<dbReference type="NCBIfam" id="TIGR00739">
    <property type="entry name" value="yajC"/>
    <property type="match status" value="1"/>
</dbReference>
<evidence type="ECO:0000256" key="11">
    <source>
        <dbReference type="ARBA" id="ARBA00023010"/>
    </source>
</evidence>
<dbReference type="Proteomes" id="UP000293520">
    <property type="component" value="Unassembled WGS sequence"/>
</dbReference>
<organism evidence="14 15">
    <name type="scientific">Paracoccus subflavus</name>
    <dbReference type="NCBI Taxonomy" id="2528244"/>
    <lineage>
        <taxon>Bacteria</taxon>
        <taxon>Pseudomonadati</taxon>
        <taxon>Pseudomonadota</taxon>
        <taxon>Alphaproteobacteria</taxon>
        <taxon>Rhodobacterales</taxon>
        <taxon>Paracoccaceae</taxon>
        <taxon>Paracoccus</taxon>
    </lineage>
</organism>
<reference evidence="14 15" key="1">
    <citation type="submission" date="2019-02" db="EMBL/GenBank/DDBJ databases">
        <title>Paracoccus subflavus sp. nov., isolated from marine sediment of the Pacific Ocean.</title>
        <authorList>
            <person name="Zhang G."/>
        </authorList>
    </citation>
    <scope>NUCLEOTIDE SEQUENCE [LARGE SCALE GENOMIC DNA]</scope>
    <source>
        <strain evidence="14 15">GY0581</strain>
    </source>
</reference>
<evidence type="ECO:0000313" key="14">
    <source>
        <dbReference type="EMBL" id="TBN41857.1"/>
    </source>
</evidence>
<evidence type="ECO:0000256" key="12">
    <source>
        <dbReference type="ARBA" id="ARBA00023136"/>
    </source>
</evidence>
<dbReference type="GO" id="GO:0005886">
    <property type="term" value="C:plasma membrane"/>
    <property type="evidence" value="ECO:0007669"/>
    <property type="project" value="UniProtKB-SubCell"/>
</dbReference>
<dbReference type="PRINTS" id="PR01853">
    <property type="entry name" value="YAJCTRNLCASE"/>
</dbReference>
<keyword evidence="12 13" id="KW-0472">Membrane</keyword>
<evidence type="ECO:0000256" key="7">
    <source>
        <dbReference type="ARBA" id="ARBA00022475"/>
    </source>
</evidence>
<dbReference type="Pfam" id="PF02699">
    <property type="entry name" value="YajC"/>
    <property type="match status" value="1"/>
</dbReference>
<keyword evidence="15" id="KW-1185">Reference proteome</keyword>
<dbReference type="PANTHER" id="PTHR33909:SF1">
    <property type="entry name" value="SEC TRANSLOCON ACCESSORY COMPLEX SUBUNIT YAJC"/>
    <property type="match status" value="1"/>
</dbReference>
<dbReference type="EMBL" id="SISK01000003">
    <property type="protein sequence ID" value="TBN41857.1"/>
    <property type="molecule type" value="Genomic_DNA"/>
</dbReference>
<dbReference type="SMART" id="SM01323">
    <property type="entry name" value="YajC"/>
    <property type="match status" value="1"/>
</dbReference>
<keyword evidence="11" id="KW-0811">Translocation</keyword>
<protein>
    <recommendedName>
        <fullName evidence="5">Sec translocon accessory complex subunit YajC</fullName>
    </recommendedName>
</protein>